<keyword evidence="2" id="KW-0472">Membrane</keyword>
<dbReference type="InterPro" id="IPR029058">
    <property type="entry name" value="AB_hydrolase_fold"/>
</dbReference>
<dbReference type="RefSeq" id="WP_129427438.1">
    <property type="nucleotide sequence ID" value="NZ_SDWV01000013.1"/>
</dbReference>
<keyword evidence="4" id="KW-0378">Hydrolase</keyword>
<evidence type="ECO:0000256" key="2">
    <source>
        <dbReference type="SAM" id="Phobius"/>
    </source>
</evidence>
<dbReference type="EMBL" id="SDWV01000013">
    <property type="protein sequence ID" value="RYC09595.1"/>
    <property type="molecule type" value="Genomic_DNA"/>
</dbReference>
<dbReference type="PANTHER" id="PTHR43689:SF8">
    <property type="entry name" value="ALPHA_BETA-HYDROLASES SUPERFAMILY PROTEIN"/>
    <property type="match status" value="1"/>
</dbReference>
<feature type="transmembrane region" description="Helical" evidence="2">
    <location>
        <begin position="16"/>
        <end position="36"/>
    </location>
</feature>
<dbReference type="Proteomes" id="UP000291101">
    <property type="component" value="Unassembled WGS sequence"/>
</dbReference>
<feature type="region of interest" description="Disordered" evidence="1">
    <location>
        <begin position="327"/>
        <end position="348"/>
    </location>
</feature>
<gene>
    <name evidence="4" type="ORF">EUA94_13665</name>
</gene>
<reference evidence="4 5" key="1">
    <citation type="submission" date="2019-01" db="EMBL/GenBank/DDBJ databases">
        <title>Novel species of Nocardioides.</title>
        <authorList>
            <person name="Liu Q."/>
            <person name="X Y.-H."/>
        </authorList>
    </citation>
    <scope>NUCLEOTIDE SEQUENCE [LARGE SCALE GENOMIC DNA]</scope>
    <source>
        <strain evidence="4 5">HLT2-9</strain>
    </source>
</reference>
<feature type="transmembrane region" description="Helical" evidence="2">
    <location>
        <begin position="42"/>
        <end position="60"/>
    </location>
</feature>
<sequence>MSTTDTSPTKRSSTSAVVISLVVGMVASAVLTMVIFPGATEGVSTGAALLGFGIGWSALYATSGRTTRPQPWAAVPAVAMAATGLALIAFDPSDDTLGVLTWGWPPLALALTGWTYLRMRRNMVGAGRWLVSATLLVFAAAAIGAGARQVSTEPFAEANPAPGTTFSVHGHDLHIDCRGQGSPTVILFNGLGEFSASWARIVDGAALTTRVCAYDRPGQGWSDDLAEPQDAAAATEDLHALLGVAGETGSFVLVGHSIGGPYALTYAHRYPDEVAGMVLLDSTSPHQFDAIASYPRTYSMMRRTYGVMPTLARLGLGALLEGSHLPAEEARPVDDMNTSPRAGRNGRDELETLPGVFRQAQRLTTLGDRPLVVLTSNATAHDTGGWTAAQTQLAALSSDVVHNVVDASHQGMVEDPAGAAASIEAITSVVRGVRNNTPLAAP</sequence>
<feature type="transmembrane region" description="Helical" evidence="2">
    <location>
        <begin position="129"/>
        <end position="147"/>
    </location>
</feature>
<feature type="transmembrane region" description="Helical" evidence="2">
    <location>
        <begin position="96"/>
        <end position="117"/>
    </location>
</feature>
<evidence type="ECO:0000259" key="3">
    <source>
        <dbReference type="Pfam" id="PF00561"/>
    </source>
</evidence>
<proteinExistence type="predicted"/>
<dbReference type="AlphaFoldDB" id="A0A4Q2SUF5"/>
<comment type="caution">
    <text evidence="4">The sequence shown here is derived from an EMBL/GenBank/DDBJ whole genome shotgun (WGS) entry which is preliminary data.</text>
</comment>
<dbReference type="Pfam" id="PF00561">
    <property type="entry name" value="Abhydrolase_1"/>
    <property type="match status" value="1"/>
</dbReference>
<dbReference type="PANTHER" id="PTHR43689">
    <property type="entry name" value="HYDROLASE"/>
    <property type="match status" value="1"/>
</dbReference>
<dbReference type="OrthoDB" id="7185741at2"/>
<dbReference type="GO" id="GO:0016787">
    <property type="term" value="F:hydrolase activity"/>
    <property type="evidence" value="ECO:0007669"/>
    <property type="project" value="UniProtKB-KW"/>
</dbReference>
<dbReference type="PRINTS" id="PR00111">
    <property type="entry name" value="ABHYDROLASE"/>
</dbReference>
<dbReference type="Gene3D" id="3.40.50.1820">
    <property type="entry name" value="alpha/beta hydrolase"/>
    <property type="match status" value="1"/>
</dbReference>
<dbReference type="SUPFAM" id="SSF53474">
    <property type="entry name" value="alpha/beta-Hydrolases"/>
    <property type="match status" value="1"/>
</dbReference>
<name>A0A4Q2SUF5_9ACTN</name>
<dbReference type="InterPro" id="IPR000073">
    <property type="entry name" value="AB_hydrolase_1"/>
</dbReference>
<evidence type="ECO:0000313" key="4">
    <source>
        <dbReference type="EMBL" id="RYC09595.1"/>
    </source>
</evidence>
<accession>A0A4Q2SUF5</accession>
<keyword evidence="2" id="KW-0812">Transmembrane</keyword>
<protein>
    <submittedName>
        <fullName evidence="4">Alpha/beta fold hydrolase</fullName>
    </submittedName>
</protein>
<keyword evidence="2" id="KW-1133">Transmembrane helix</keyword>
<keyword evidence="5" id="KW-1185">Reference proteome</keyword>
<feature type="transmembrane region" description="Helical" evidence="2">
    <location>
        <begin position="72"/>
        <end position="90"/>
    </location>
</feature>
<feature type="domain" description="AB hydrolase-1" evidence="3">
    <location>
        <begin position="183"/>
        <end position="292"/>
    </location>
</feature>
<evidence type="ECO:0000256" key="1">
    <source>
        <dbReference type="SAM" id="MobiDB-lite"/>
    </source>
</evidence>
<organism evidence="4 5">
    <name type="scientific">Nocardioides zhouii</name>
    <dbReference type="NCBI Taxonomy" id="1168729"/>
    <lineage>
        <taxon>Bacteria</taxon>
        <taxon>Bacillati</taxon>
        <taxon>Actinomycetota</taxon>
        <taxon>Actinomycetes</taxon>
        <taxon>Propionibacteriales</taxon>
        <taxon>Nocardioidaceae</taxon>
        <taxon>Nocardioides</taxon>
    </lineage>
</organism>
<evidence type="ECO:0000313" key="5">
    <source>
        <dbReference type="Proteomes" id="UP000291101"/>
    </source>
</evidence>